<reference evidence="1" key="1">
    <citation type="submission" date="2022-01" db="EMBL/GenBank/DDBJ databases">
        <authorList>
            <person name="Jo J.-H."/>
            <person name="Im W.-T."/>
        </authorList>
    </citation>
    <scope>NUCLEOTIDE SEQUENCE</scope>
    <source>
        <strain evidence="1">NA20</strain>
    </source>
</reference>
<accession>A0ABS9KSB1</accession>
<sequence>MTDSLNKYLVTSDNSAGGLNFYFLSEGKSNVIKVVNYGFVINMRGEDIYNFGFGDFDLSTGRLIDSVVTENGDAIKVFNTVLSTVPLFFERYPNDKLIVKGSDSRAGFENDCRATCSKKCVPGHCKKANQRIRIYRNYMDKHLESLKT</sequence>
<dbReference type="Proteomes" id="UP001165367">
    <property type="component" value="Unassembled WGS sequence"/>
</dbReference>
<gene>
    <name evidence="1" type="ORF">LZZ85_13085</name>
</gene>
<name>A0ABS9KSB1_9BACT</name>
<dbReference type="Pfam" id="PF22028">
    <property type="entry name" value="DUF6934"/>
    <property type="match status" value="1"/>
</dbReference>
<evidence type="ECO:0000313" key="1">
    <source>
        <dbReference type="EMBL" id="MCG2615228.1"/>
    </source>
</evidence>
<dbReference type="EMBL" id="JAKLTR010000007">
    <property type="protein sequence ID" value="MCG2615228.1"/>
    <property type="molecule type" value="Genomic_DNA"/>
</dbReference>
<organism evidence="1 2">
    <name type="scientific">Terrimonas ginsenosidimutans</name>
    <dbReference type="NCBI Taxonomy" id="2908004"/>
    <lineage>
        <taxon>Bacteria</taxon>
        <taxon>Pseudomonadati</taxon>
        <taxon>Bacteroidota</taxon>
        <taxon>Chitinophagia</taxon>
        <taxon>Chitinophagales</taxon>
        <taxon>Chitinophagaceae</taxon>
        <taxon>Terrimonas</taxon>
    </lineage>
</organism>
<evidence type="ECO:0000313" key="2">
    <source>
        <dbReference type="Proteomes" id="UP001165367"/>
    </source>
</evidence>
<dbReference type="RefSeq" id="WP_237872385.1">
    <property type="nucleotide sequence ID" value="NZ_JAKLTR010000007.1"/>
</dbReference>
<proteinExistence type="predicted"/>
<comment type="caution">
    <text evidence="1">The sequence shown here is derived from an EMBL/GenBank/DDBJ whole genome shotgun (WGS) entry which is preliminary data.</text>
</comment>
<dbReference type="InterPro" id="IPR053865">
    <property type="entry name" value="DUF6934"/>
</dbReference>
<protein>
    <submittedName>
        <fullName evidence="1">Uncharacterized protein</fullName>
    </submittedName>
</protein>
<keyword evidence="2" id="KW-1185">Reference proteome</keyword>